<protein>
    <submittedName>
        <fullName evidence="1">Uncharacterized protein</fullName>
    </submittedName>
</protein>
<dbReference type="Proteomes" id="UP000627781">
    <property type="component" value="Unassembled WGS sequence"/>
</dbReference>
<keyword evidence="2" id="KW-1185">Reference proteome</keyword>
<name>A0ABR8PPE1_9CLOT</name>
<organism evidence="1 2">
    <name type="scientific">Clostridium cibarium</name>
    <dbReference type="NCBI Taxonomy" id="2762247"/>
    <lineage>
        <taxon>Bacteria</taxon>
        <taxon>Bacillati</taxon>
        <taxon>Bacillota</taxon>
        <taxon>Clostridia</taxon>
        <taxon>Eubacteriales</taxon>
        <taxon>Clostridiaceae</taxon>
        <taxon>Clostridium</taxon>
    </lineage>
</organism>
<sequence>MEITEIIEFLEDNDISEIKEIKSEDNYVVFNFFYDFDKEEMSAARSYANEESDVEEESNEWYREWYFSYLYDVAKDNIEEILDDMNEEFGTSSLSKVITSHANNIEYVKFAVIVCNNTFEWDMEDALNDYL</sequence>
<evidence type="ECO:0000313" key="1">
    <source>
        <dbReference type="EMBL" id="MBD7909939.1"/>
    </source>
</evidence>
<reference evidence="1 2" key="1">
    <citation type="submission" date="2020-08" db="EMBL/GenBank/DDBJ databases">
        <title>A Genomic Blueprint of the Chicken Gut Microbiome.</title>
        <authorList>
            <person name="Gilroy R."/>
            <person name="Ravi A."/>
            <person name="Getino M."/>
            <person name="Pursley I."/>
            <person name="Horton D.L."/>
            <person name="Alikhan N.-F."/>
            <person name="Baker D."/>
            <person name="Gharbi K."/>
            <person name="Hall N."/>
            <person name="Watson M."/>
            <person name="Adriaenssens E.M."/>
            <person name="Foster-Nyarko E."/>
            <person name="Jarju S."/>
            <person name="Secka A."/>
            <person name="Antonio M."/>
            <person name="Oren A."/>
            <person name="Chaudhuri R."/>
            <person name="La Ragione R.M."/>
            <person name="Hildebrand F."/>
            <person name="Pallen M.J."/>
        </authorList>
    </citation>
    <scope>NUCLEOTIDE SEQUENCE [LARGE SCALE GENOMIC DNA]</scope>
    <source>
        <strain evidence="1 2">Sa3CVN1</strain>
    </source>
</reference>
<dbReference type="EMBL" id="JACSRA010000001">
    <property type="protein sequence ID" value="MBD7909939.1"/>
    <property type="molecule type" value="Genomic_DNA"/>
</dbReference>
<comment type="caution">
    <text evidence="1">The sequence shown here is derived from an EMBL/GenBank/DDBJ whole genome shotgun (WGS) entry which is preliminary data.</text>
</comment>
<accession>A0ABR8PPE1</accession>
<gene>
    <name evidence="1" type="ORF">H9661_01105</name>
</gene>
<dbReference type="RefSeq" id="WP_143316330.1">
    <property type="nucleotide sequence ID" value="NZ_JACSRA010000001.1"/>
</dbReference>
<proteinExistence type="predicted"/>
<evidence type="ECO:0000313" key="2">
    <source>
        <dbReference type="Proteomes" id="UP000627781"/>
    </source>
</evidence>